<proteinExistence type="predicted"/>
<reference evidence="1 2" key="1">
    <citation type="submission" date="2015-05" db="EMBL/GenBank/DDBJ databases">
        <title>A genomic and transcriptomic approach to investigate the blue pigment phenotype in Pseudomonas fluorescens.</title>
        <authorList>
            <person name="Andreani N.A."/>
            <person name="Cardazzo B."/>
        </authorList>
    </citation>
    <scope>NUCLEOTIDE SEQUENCE [LARGE SCALE GENOMIC DNA]</scope>
    <source>
        <strain evidence="1 2">Ps_22</strain>
    </source>
</reference>
<dbReference type="AlphaFoldDB" id="A0A109LJA3"/>
<evidence type="ECO:0000313" key="2">
    <source>
        <dbReference type="Proteomes" id="UP000061348"/>
    </source>
</evidence>
<dbReference type="EMBL" id="LCYA01000052">
    <property type="protein sequence ID" value="KWV88611.1"/>
    <property type="molecule type" value="Genomic_DNA"/>
</dbReference>
<sequence>MVRVNTRQKAANTAWRVAGQVMLRNARAGLAPMLEAASNKRASAKDNADSKIIKAWGKV</sequence>
<name>A0A109LJA3_PSEFL</name>
<dbReference type="Proteomes" id="UP000061348">
    <property type="component" value="Unassembled WGS sequence"/>
</dbReference>
<protein>
    <submittedName>
        <fullName evidence="1">Uncharacterized protein</fullName>
    </submittedName>
</protein>
<evidence type="ECO:0000313" key="1">
    <source>
        <dbReference type="EMBL" id="KWV88611.1"/>
    </source>
</evidence>
<gene>
    <name evidence="1" type="ORF">PFLmoz3_01506</name>
</gene>
<comment type="caution">
    <text evidence="1">The sequence shown here is derived from an EMBL/GenBank/DDBJ whole genome shotgun (WGS) entry which is preliminary data.</text>
</comment>
<organism evidence="1 2">
    <name type="scientific">Pseudomonas fluorescens</name>
    <dbReference type="NCBI Taxonomy" id="294"/>
    <lineage>
        <taxon>Bacteria</taxon>
        <taxon>Pseudomonadati</taxon>
        <taxon>Pseudomonadota</taxon>
        <taxon>Gammaproteobacteria</taxon>
        <taxon>Pseudomonadales</taxon>
        <taxon>Pseudomonadaceae</taxon>
        <taxon>Pseudomonas</taxon>
    </lineage>
</organism>
<accession>A0A109LJA3</accession>